<dbReference type="Gene3D" id="3.40.50.12780">
    <property type="entry name" value="N-terminal domain of ligase-like"/>
    <property type="match status" value="1"/>
</dbReference>
<comment type="similarity">
    <text evidence="1">Belongs to the ATP-dependent AMP-binding enzyme family.</text>
</comment>
<feature type="domain" description="AMP-dependent synthetase/ligase" evidence="3">
    <location>
        <begin position="46"/>
        <end position="384"/>
    </location>
</feature>
<dbReference type="Pfam" id="PF13193">
    <property type="entry name" value="AMP-binding_C"/>
    <property type="match status" value="1"/>
</dbReference>
<name>A0ABV7KPC1_PLAOK</name>
<comment type="caution">
    <text evidence="5">The sequence shown here is derived from an EMBL/GenBank/DDBJ whole genome shotgun (WGS) entry which is preliminary data.</text>
</comment>
<dbReference type="InterPro" id="IPR020845">
    <property type="entry name" value="AMP-binding_CS"/>
</dbReference>
<dbReference type="InterPro" id="IPR000873">
    <property type="entry name" value="AMP-dep_synth/lig_dom"/>
</dbReference>
<dbReference type="SUPFAM" id="SSF56801">
    <property type="entry name" value="Acetyl-CoA synthetase-like"/>
    <property type="match status" value="1"/>
</dbReference>
<dbReference type="InterPro" id="IPR025110">
    <property type="entry name" value="AMP-bd_C"/>
</dbReference>
<keyword evidence="2" id="KW-0436">Ligase</keyword>
<dbReference type="EMBL" id="JBHRUJ010000016">
    <property type="protein sequence ID" value="MFC3211246.1"/>
    <property type="molecule type" value="Genomic_DNA"/>
</dbReference>
<dbReference type="Pfam" id="PF00501">
    <property type="entry name" value="AMP-binding"/>
    <property type="match status" value="1"/>
</dbReference>
<evidence type="ECO:0000256" key="2">
    <source>
        <dbReference type="ARBA" id="ARBA00022598"/>
    </source>
</evidence>
<dbReference type="PROSITE" id="PS00455">
    <property type="entry name" value="AMP_BINDING"/>
    <property type="match status" value="1"/>
</dbReference>
<evidence type="ECO:0000313" key="6">
    <source>
        <dbReference type="Proteomes" id="UP001595625"/>
    </source>
</evidence>
<gene>
    <name evidence="5" type="ORF">ACFOEJ_09200</name>
</gene>
<organism evidence="5 6">
    <name type="scientific">Planomicrobium okeanokoites</name>
    <name type="common">Planococcus okeanokoites</name>
    <name type="synonym">Flavobacterium okeanokoites</name>
    <dbReference type="NCBI Taxonomy" id="244"/>
    <lineage>
        <taxon>Bacteria</taxon>
        <taxon>Bacillati</taxon>
        <taxon>Bacillota</taxon>
        <taxon>Bacilli</taxon>
        <taxon>Bacillales</taxon>
        <taxon>Caryophanaceae</taxon>
        <taxon>Planomicrobium</taxon>
    </lineage>
</organism>
<dbReference type="Gene3D" id="3.30.300.30">
    <property type="match status" value="1"/>
</dbReference>
<dbReference type="PANTHER" id="PTHR43201">
    <property type="entry name" value="ACYL-COA SYNTHETASE"/>
    <property type="match status" value="1"/>
</dbReference>
<reference evidence="6" key="1">
    <citation type="journal article" date="2019" name="Int. J. Syst. Evol. Microbiol.">
        <title>The Global Catalogue of Microorganisms (GCM) 10K type strain sequencing project: providing services to taxonomists for standard genome sequencing and annotation.</title>
        <authorList>
            <consortium name="The Broad Institute Genomics Platform"/>
            <consortium name="The Broad Institute Genome Sequencing Center for Infectious Disease"/>
            <person name="Wu L."/>
            <person name="Ma J."/>
        </authorList>
    </citation>
    <scope>NUCLEOTIDE SEQUENCE [LARGE SCALE GENOMIC DNA]</scope>
    <source>
        <strain evidence="6">CCM 320</strain>
    </source>
</reference>
<evidence type="ECO:0000259" key="3">
    <source>
        <dbReference type="Pfam" id="PF00501"/>
    </source>
</evidence>
<evidence type="ECO:0000256" key="1">
    <source>
        <dbReference type="ARBA" id="ARBA00006432"/>
    </source>
</evidence>
<dbReference type="RefSeq" id="WP_117312456.1">
    <property type="nucleotide sequence ID" value="NZ_JBHRUJ010000016.1"/>
</dbReference>
<dbReference type="InterPro" id="IPR045851">
    <property type="entry name" value="AMP-bd_C_sf"/>
</dbReference>
<dbReference type="CDD" id="cd04433">
    <property type="entry name" value="AFD_class_I"/>
    <property type="match status" value="1"/>
</dbReference>
<feature type="domain" description="AMP-binding enzyme C-terminal" evidence="4">
    <location>
        <begin position="426"/>
        <end position="501"/>
    </location>
</feature>
<dbReference type="Proteomes" id="UP001595625">
    <property type="component" value="Unassembled WGS sequence"/>
</dbReference>
<evidence type="ECO:0000259" key="4">
    <source>
        <dbReference type="Pfam" id="PF13193"/>
    </source>
</evidence>
<keyword evidence="6" id="KW-1185">Reference proteome</keyword>
<proteinExistence type="inferred from homology"/>
<sequence length="521" mass="58143">MFNLLKILSQLDFLSLSKLGRLGFAIHQNGINLMLLFTLTKITGNEKTALVDSHEVLSYRELQKRCEHLAYFLADRYGVGEKQKVAFYCKNHASLVQGIFASSRLGADLYLLNSSMSQLQFNKLVEEHRFDFLIYDDEFSGLIEKSPYRNPKICSYHEKYEAIATLPELSLHRKQKLKPSSSGKIILLTGGTTGKPKQVVHRPSLFNFLDPFAALLNRLQLPKYSTAYIATPIYHGYGIAVLLSFLALGKKVVIQESFDAERACALIQQHQAEVVTVVPLMIHKMLKHDKASLASLACIASGGAKLNPALVNEVNHQLGGVLYNLYGTSEAGLNIIAVPEDFKHHANTLGKLIAGGQMQVVVEGKEVEPGNIGQFCIRNKWSMKNNPSRWIQTGDIGYRDEKGYYFLCGRTDDLIISAGNNIYPLEIEVALTNHPSIEDVAVVGVEDVYSGQILKAFVQLYRDKSLTPSELSSWLSTHVAGFQIPREIVFVDHLPYTAVGKLDRKRIQTIKSNEIFNRGGI</sequence>
<dbReference type="PANTHER" id="PTHR43201:SF5">
    <property type="entry name" value="MEDIUM-CHAIN ACYL-COA LIGASE ACSF2, MITOCHONDRIAL"/>
    <property type="match status" value="1"/>
</dbReference>
<dbReference type="InterPro" id="IPR042099">
    <property type="entry name" value="ANL_N_sf"/>
</dbReference>
<protein>
    <submittedName>
        <fullName evidence="5">AMP-binding protein</fullName>
    </submittedName>
</protein>
<accession>A0ABV7KPC1</accession>
<evidence type="ECO:0000313" key="5">
    <source>
        <dbReference type="EMBL" id="MFC3211246.1"/>
    </source>
</evidence>